<dbReference type="SUPFAM" id="SSF46626">
    <property type="entry name" value="Cytochrome c"/>
    <property type="match status" value="1"/>
</dbReference>
<feature type="region of interest" description="Disordered" evidence="5">
    <location>
        <begin position="1"/>
        <end position="22"/>
    </location>
</feature>
<evidence type="ECO:0000256" key="4">
    <source>
        <dbReference type="PROSITE-ProRule" id="PRU00433"/>
    </source>
</evidence>
<gene>
    <name evidence="8" type="ORF">Mal4_55380</name>
</gene>
<evidence type="ECO:0000313" key="9">
    <source>
        <dbReference type="Proteomes" id="UP000320496"/>
    </source>
</evidence>
<dbReference type="Proteomes" id="UP000320496">
    <property type="component" value="Chromosome"/>
</dbReference>
<dbReference type="GO" id="GO:0046872">
    <property type="term" value="F:metal ion binding"/>
    <property type="evidence" value="ECO:0007669"/>
    <property type="project" value="UniProtKB-KW"/>
</dbReference>
<feature type="transmembrane region" description="Helical" evidence="6">
    <location>
        <begin position="117"/>
        <end position="141"/>
    </location>
</feature>
<accession>A0A517ZF99</accession>
<feature type="domain" description="Cytochrome c" evidence="7">
    <location>
        <begin position="337"/>
        <end position="429"/>
    </location>
</feature>
<protein>
    <recommendedName>
        <fullName evidence="7">Cytochrome c domain-containing protein</fullName>
    </recommendedName>
</protein>
<feature type="transmembrane region" description="Helical" evidence="6">
    <location>
        <begin position="75"/>
        <end position="97"/>
    </location>
</feature>
<dbReference type="KEGG" id="mri:Mal4_55380"/>
<evidence type="ECO:0000256" key="1">
    <source>
        <dbReference type="ARBA" id="ARBA00022617"/>
    </source>
</evidence>
<sequence>MTPLSATLLEPETTQQDVSDESSGSVCGVLAEFAGPKQLLRAAEMVRDAGYRKTDAFSPFPIHGMDDALGIKPTILPVIVLVVGLTGCAGGLLMQWWMNAVDYPFLISGKPLFSLPANIPVTFEIIVLTSAFATFLGMLGLNGLPKPASPLLEQERFRGVTDNKFFLYVDAADPKFEEQDVVDLFHRAGATWVDDVPNSKSSAKIPGAIKMGLVALLALALVPPAMIYRARHTTSEKPRIDFFSDMDSQARPSAQQSTDLFADGRAMRPQIAGTIAVGDFYEDDAFFLGYIPGDEDENGETVAAAESATDAAPGAPAAAAVNEPNYVSEFPVEVTESLMYRGQMQFNIYCAPCHGLAGQGDGLVSLRAMELQQPTWVPPTNLTSPPVIAQPVGKIYDTITNGRRKMSGYAAQIPPEDRWAIVLYVRALQKSQRATLDEIPEDKAAVLKNQK</sequence>
<name>A0A517ZF99_9PLAN</name>
<keyword evidence="6" id="KW-1133">Transmembrane helix</keyword>
<keyword evidence="6" id="KW-0472">Membrane</keyword>
<keyword evidence="9" id="KW-1185">Reference proteome</keyword>
<evidence type="ECO:0000256" key="3">
    <source>
        <dbReference type="ARBA" id="ARBA00023004"/>
    </source>
</evidence>
<dbReference type="InterPro" id="IPR021776">
    <property type="entry name" value="ActD"/>
</dbReference>
<dbReference type="Gene3D" id="1.10.760.10">
    <property type="entry name" value="Cytochrome c-like domain"/>
    <property type="match status" value="1"/>
</dbReference>
<organism evidence="8 9">
    <name type="scientific">Maioricimonas rarisocia</name>
    <dbReference type="NCBI Taxonomy" id="2528026"/>
    <lineage>
        <taxon>Bacteria</taxon>
        <taxon>Pseudomonadati</taxon>
        <taxon>Planctomycetota</taxon>
        <taxon>Planctomycetia</taxon>
        <taxon>Planctomycetales</taxon>
        <taxon>Planctomycetaceae</taxon>
        <taxon>Maioricimonas</taxon>
    </lineage>
</organism>
<feature type="compositionally biased region" description="Polar residues" evidence="5">
    <location>
        <begin position="12"/>
        <end position="22"/>
    </location>
</feature>
<proteinExistence type="predicted"/>
<evidence type="ECO:0000256" key="5">
    <source>
        <dbReference type="SAM" id="MobiDB-lite"/>
    </source>
</evidence>
<feature type="transmembrane region" description="Helical" evidence="6">
    <location>
        <begin position="208"/>
        <end position="228"/>
    </location>
</feature>
<evidence type="ECO:0000256" key="2">
    <source>
        <dbReference type="ARBA" id="ARBA00022723"/>
    </source>
</evidence>
<dbReference type="EMBL" id="CP036275">
    <property type="protein sequence ID" value="QDU41173.1"/>
    <property type="molecule type" value="Genomic_DNA"/>
</dbReference>
<dbReference type="Pfam" id="PF11821">
    <property type="entry name" value="ActD"/>
    <property type="match status" value="1"/>
</dbReference>
<dbReference type="InterPro" id="IPR036909">
    <property type="entry name" value="Cyt_c-like_dom_sf"/>
</dbReference>
<dbReference type="PANTHER" id="PTHR40394:SF2">
    <property type="entry name" value="QUINOL:CYTOCHROME C OXIDOREDUCTASE MEMBRANE PROTEIN"/>
    <property type="match status" value="1"/>
</dbReference>
<dbReference type="AlphaFoldDB" id="A0A517ZF99"/>
<evidence type="ECO:0000313" key="8">
    <source>
        <dbReference type="EMBL" id="QDU41173.1"/>
    </source>
</evidence>
<keyword evidence="3 4" id="KW-0408">Iron</keyword>
<dbReference type="InterPro" id="IPR009056">
    <property type="entry name" value="Cyt_c-like_dom"/>
</dbReference>
<dbReference type="GO" id="GO:0020037">
    <property type="term" value="F:heme binding"/>
    <property type="evidence" value="ECO:0007669"/>
    <property type="project" value="InterPro"/>
</dbReference>
<keyword evidence="1 4" id="KW-0349">Heme</keyword>
<evidence type="ECO:0000259" key="7">
    <source>
        <dbReference type="PROSITE" id="PS51007"/>
    </source>
</evidence>
<dbReference type="PROSITE" id="PS51007">
    <property type="entry name" value="CYTC"/>
    <property type="match status" value="1"/>
</dbReference>
<dbReference type="Pfam" id="PF13442">
    <property type="entry name" value="Cytochrome_CBB3"/>
    <property type="match status" value="1"/>
</dbReference>
<dbReference type="GO" id="GO:0009055">
    <property type="term" value="F:electron transfer activity"/>
    <property type="evidence" value="ECO:0007669"/>
    <property type="project" value="InterPro"/>
</dbReference>
<keyword evidence="2 4" id="KW-0479">Metal-binding</keyword>
<reference evidence="8 9" key="1">
    <citation type="submission" date="2019-02" db="EMBL/GenBank/DDBJ databases">
        <title>Deep-cultivation of Planctomycetes and their phenomic and genomic characterization uncovers novel biology.</title>
        <authorList>
            <person name="Wiegand S."/>
            <person name="Jogler M."/>
            <person name="Boedeker C."/>
            <person name="Pinto D."/>
            <person name="Vollmers J."/>
            <person name="Rivas-Marin E."/>
            <person name="Kohn T."/>
            <person name="Peeters S.H."/>
            <person name="Heuer A."/>
            <person name="Rast P."/>
            <person name="Oberbeckmann S."/>
            <person name="Bunk B."/>
            <person name="Jeske O."/>
            <person name="Meyerdierks A."/>
            <person name="Storesund J.E."/>
            <person name="Kallscheuer N."/>
            <person name="Luecker S."/>
            <person name="Lage O.M."/>
            <person name="Pohl T."/>
            <person name="Merkel B.J."/>
            <person name="Hornburger P."/>
            <person name="Mueller R.-W."/>
            <person name="Bruemmer F."/>
            <person name="Labrenz M."/>
            <person name="Spormann A.M."/>
            <person name="Op den Camp H."/>
            <person name="Overmann J."/>
            <person name="Amann R."/>
            <person name="Jetten M.S.M."/>
            <person name="Mascher T."/>
            <person name="Medema M.H."/>
            <person name="Devos D.P."/>
            <person name="Kaster A.-K."/>
            <person name="Ovreas L."/>
            <person name="Rohde M."/>
            <person name="Galperin M.Y."/>
            <person name="Jogler C."/>
        </authorList>
    </citation>
    <scope>NUCLEOTIDE SEQUENCE [LARGE SCALE GENOMIC DNA]</scope>
    <source>
        <strain evidence="8 9">Mal4</strain>
    </source>
</reference>
<evidence type="ECO:0000256" key="6">
    <source>
        <dbReference type="SAM" id="Phobius"/>
    </source>
</evidence>
<dbReference type="PANTHER" id="PTHR40394">
    <property type="entry name" value="LIPOPROTEIN-RELATED"/>
    <property type="match status" value="1"/>
</dbReference>
<keyword evidence="6" id="KW-0812">Transmembrane</keyword>